<feature type="compositionally biased region" description="Polar residues" evidence="1">
    <location>
        <begin position="33"/>
        <end position="44"/>
    </location>
</feature>
<reference evidence="2" key="1">
    <citation type="journal article" date="2021" name="New Phytol.">
        <title>Evolutionary innovations through gain and loss of genes in the ectomycorrhizal Boletales.</title>
        <authorList>
            <person name="Wu G."/>
            <person name="Miyauchi S."/>
            <person name="Morin E."/>
            <person name="Kuo A."/>
            <person name="Drula E."/>
            <person name="Varga T."/>
            <person name="Kohler A."/>
            <person name="Feng B."/>
            <person name="Cao Y."/>
            <person name="Lipzen A."/>
            <person name="Daum C."/>
            <person name="Hundley H."/>
            <person name="Pangilinan J."/>
            <person name="Johnson J."/>
            <person name="Barry K."/>
            <person name="LaButti K."/>
            <person name="Ng V."/>
            <person name="Ahrendt S."/>
            <person name="Min B."/>
            <person name="Choi I.G."/>
            <person name="Park H."/>
            <person name="Plett J.M."/>
            <person name="Magnuson J."/>
            <person name="Spatafora J.W."/>
            <person name="Nagy L.G."/>
            <person name="Henrissat B."/>
            <person name="Grigoriev I.V."/>
            <person name="Yang Z.L."/>
            <person name="Xu J."/>
            <person name="Martin F.M."/>
        </authorList>
    </citation>
    <scope>NUCLEOTIDE SEQUENCE</scope>
    <source>
        <strain evidence="2">KKN 215</strain>
    </source>
</reference>
<evidence type="ECO:0000313" key="2">
    <source>
        <dbReference type="EMBL" id="KAH8105441.1"/>
    </source>
</evidence>
<feature type="compositionally biased region" description="Polar residues" evidence="1">
    <location>
        <begin position="522"/>
        <end position="541"/>
    </location>
</feature>
<feature type="compositionally biased region" description="Basic and acidic residues" evidence="1">
    <location>
        <begin position="195"/>
        <end position="238"/>
    </location>
</feature>
<evidence type="ECO:0000313" key="3">
    <source>
        <dbReference type="Proteomes" id="UP000813824"/>
    </source>
</evidence>
<feature type="compositionally biased region" description="Low complexity" evidence="1">
    <location>
        <begin position="592"/>
        <end position="606"/>
    </location>
</feature>
<feature type="region of interest" description="Disordered" evidence="1">
    <location>
        <begin position="923"/>
        <end position="942"/>
    </location>
</feature>
<feature type="compositionally biased region" description="Basic and acidic residues" evidence="1">
    <location>
        <begin position="349"/>
        <end position="364"/>
    </location>
</feature>
<keyword evidence="3" id="KW-1185">Reference proteome</keyword>
<feature type="region of interest" description="Disordered" evidence="1">
    <location>
        <begin position="582"/>
        <end position="618"/>
    </location>
</feature>
<feature type="region of interest" description="Disordered" evidence="1">
    <location>
        <begin position="111"/>
        <end position="135"/>
    </location>
</feature>
<dbReference type="Proteomes" id="UP000813824">
    <property type="component" value="Unassembled WGS sequence"/>
</dbReference>
<feature type="region of interest" description="Disordered" evidence="1">
    <location>
        <begin position="1"/>
        <end position="99"/>
    </location>
</feature>
<dbReference type="EMBL" id="JAEVFJ010000004">
    <property type="protein sequence ID" value="KAH8105441.1"/>
    <property type="molecule type" value="Genomic_DNA"/>
</dbReference>
<feature type="compositionally biased region" description="Polar residues" evidence="1">
    <location>
        <begin position="443"/>
        <end position="459"/>
    </location>
</feature>
<feature type="compositionally biased region" description="Basic and acidic residues" evidence="1">
    <location>
        <begin position="249"/>
        <end position="261"/>
    </location>
</feature>
<name>A0A8K0UXS2_9AGAR</name>
<comment type="caution">
    <text evidence="2">The sequence shown here is derived from an EMBL/GenBank/DDBJ whole genome shotgun (WGS) entry which is preliminary data.</text>
</comment>
<organism evidence="2 3">
    <name type="scientific">Cristinia sonorae</name>
    <dbReference type="NCBI Taxonomy" id="1940300"/>
    <lineage>
        <taxon>Eukaryota</taxon>
        <taxon>Fungi</taxon>
        <taxon>Dikarya</taxon>
        <taxon>Basidiomycota</taxon>
        <taxon>Agaricomycotina</taxon>
        <taxon>Agaricomycetes</taxon>
        <taxon>Agaricomycetidae</taxon>
        <taxon>Agaricales</taxon>
        <taxon>Pleurotineae</taxon>
        <taxon>Stephanosporaceae</taxon>
        <taxon>Cristinia</taxon>
    </lineage>
</organism>
<feature type="region of interest" description="Disordered" evidence="1">
    <location>
        <begin position="189"/>
        <end position="561"/>
    </location>
</feature>
<dbReference type="AlphaFoldDB" id="A0A8K0UXS2"/>
<feature type="compositionally biased region" description="Low complexity" evidence="1">
    <location>
        <begin position="45"/>
        <end position="54"/>
    </location>
</feature>
<feature type="compositionally biased region" description="Polar residues" evidence="1">
    <location>
        <begin position="305"/>
        <end position="331"/>
    </location>
</feature>
<proteinExistence type="predicted"/>
<accession>A0A8K0UXS2</accession>
<protein>
    <submittedName>
        <fullName evidence="2">Uncharacterized protein</fullName>
    </submittedName>
</protein>
<evidence type="ECO:0000256" key="1">
    <source>
        <dbReference type="SAM" id="MobiDB-lite"/>
    </source>
</evidence>
<feature type="region of interest" description="Disordered" evidence="1">
    <location>
        <begin position="702"/>
        <end position="778"/>
    </location>
</feature>
<feature type="compositionally biased region" description="Polar residues" evidence="1">
    <location>
        <begin position="757"/>
        <end position="772"/>
    </location>
</feature>
<dbReference type="OrthoDB" id="3243310at2759"/>
<sequence>MQNITVPREASPSPSFRERQRVLKTHSMPIVPSVSQVLNASQQQPSPTATNPSRRTPPPTSRISPVTGKLASGPHSSTGVRDHSPERLNSPPPPLVHAHSQPILPQQFVSSMQQTQPNVLAHHPRPINRGQPPSFLSQYTSAEEKWQITEELMADFERAEQQGQLSGMSGVAYAGGAVSTLVHAQHNISTTARDPAVERVRATDRSSPKDSDNNAKRQITKDREPQNSRESPKTRERSQTTSSAVAPRVEQEVVSQERPDYRASPPYQTPLTTPNERSAGYSQYIPDSYQSASNPPNRKPVPTIVDSNTSRTSPPSHTIAPGQSPSTQTTNPRPPARSLPVQEEPEEDVVAHDDTNGDVEYREHRSPKHSPDIYVDAHSPRYDTHRAHRNGSHLSGEEGDATGLNEGLDGSGQQEKSGEDDDSGFTPRSPSTTLPERPRDSPYSGTNGAYGTSTSQFSHTVAADNEQKTVRAKHRSAHSDHMNMRSFDPTLFEQSTVGALRSPSHDSQEQQQPSQPSQTSPRNEQPPQQSHYGTNGYTNHSAAQNTFATPPPPAPIASPLETLFEDPTSSYLRSYYVQAGSRPRAPIPPTPQSNTAAPSPSPALSAIQGGHEPRQMGSPYPYPFTHIRRNAPLTVPTAPSSSFDQNNPALIREQLALQMQIYALNNGLAAPSDSTFSPSSTPFPGPGYNPWGLMYQMQRPGDASMSIRSSPSHEPIPMPSLPPIRGHGLRRRGDNGDLRAQNGSGARRRVKPPPRVESTQPRDTSPEPSSGEETAGEDQFVNQYVSNDTAWVDRADTAKGEAEEDEGEWVDENDDGEEDLLQMEYHPSYVSKLEKRKRRFDTRWDALVQAFQALDRETDTTMVLLASPSHTSKLHSITSRSIRRDTALLRSEPHTNLRVNFNRIASHRRTTRSRRFSLADHLSAAPSLSGDGSQSGGEREEDLRRALEAALGSLGALGTLYEQREVRWRDEMRRVADEREHVEFLLRQALGPGFLGGNGSNHAASS</sequence>
<gene>
    <name evidence="2" type="ORF">BXZ70DRAFT_887164</name>
</gene>
<feature type="compositionally biased region" description="Low complexity" evidence="1">
    <location>
        <begin position="509"/>
        <end position="521"/>
    </location>
</feature>